<evidence type="ECO:0000256" key="4">
    <source>
        <dbReference type="RuleBase" id="RU361169"/>
    </source>
</evidence>
<accession>A0A7L9U3L3</accession>
<dbReference type="PROSITE" id="PS00502">
    <property type="entry name" value="POLYGALACTURONASE"/>
    <property type="match status" value="1"/>
</dbReference>
<keyword evidence="2 4" id="KW-0378">Hydrolase</keyword>
<dbReference type="InterPro" id="IPR051801">
    <property type="entry name" value="GH28_Enzymes"/>
</dbReference>
<keyword evidence="3 4" id="KW-0326">Glycosidase</keyword>
<evidence type="ECO:0000256" key="1">
    <source>
        <dbReference type="ARBA" id="ARBA00008834"/>
    </source>
</evidence>
<dbReference type="KEGG" id="mlir:LPB04_16830"/>
<evidence type="ECO:0000313" key="6">
    <source>
        <dbReference type="Proteomes" id="UP000593875"/>
    </source>
</evidence>
<evidence type="ECO:0000313" key="5">
    <source>
        <dbReference type="EMBL" id="QOL48616.1"/>
    </source>
</evidence>
<dbReference type="InterPro" id="IPR012334">
    <property type="entry name" value="Pectin_lyas_fold"/>
</dbReference>
<dbReference type="PROSITE" id="PS51257">
    <property type="entry name" value="PROKAR_LIPOPROTEIN"/>
    <property type="match status" value="1"/>
</dbReference>
<keyword evidence="6" id="KW-1185">Reference proteome</keyword>
<dbReference type="SUPFAM" id="SSF51126">
    <property type="entry name" value="Pectin lyase-like"/>
    <property type="match status" value="1"/>
</dbReference>
<dbReference type="PANTHER" id="PTHR31339">
    <property type="entry name" value="PECTIN LYASE-RELATED"/>
    <property type="match status" value="1"/>
</dbReference>
<dbReference type="Pfam" id="PF00295">
    <property type="entry name" value="Glyco_hydro_28"/>
    <property type="match status" value="1"/>
</dbReference>
<proteinExistence type="inferred from homology"/>
<protein>
    <submittedName>
        <fullName evidence="5">Glycoside hydrolase family 28 protein</fullName>
    </submittedName>
</protein>
<dbReference type="GO" id="GO:0004650">
    <property type="term" value="F:polygalacturonase activity"/>
    <property type="evidence" value="ECO:0007669"/>
    <property type="project" value="InterPro"/>
</dbReference>
<sequence>MNSKHINPQRRALLRAATVSAAGLTVGGCTTAGAGRGAAPAAGDAWARARSIVDSFKKPLVFRKQDFVITAYGAAPCKTTEVTGFVAHHESGKVSTPVPGAPDCYAAIAAAIAACSTAGGGRVLIPAGNWLVKGPIVLKSKVNVHLAKGAHVYFSTDPDDFAKYGDYDCGANGKLVISRWQSNDCLNYSPLVYAYGQTNIALTGEDWTSILDGQGGVPRQDGPMRGDTWWDWKGKRKAGPNQNQAQNAVNPLNPASVTAVAPGLSPDQVALMEGKDDKWRTDEAYLPTLSEAGVPAAKRVFGRGHYLRPCMIEFIGCTDVLLQGYQVNQSPFWQHHPVNCSKLEIRGVHMDSMGPNSDGFDPEACDTVLVDGCTFNSGDDCIAIKAGKNLDTQFGPTQNVVIQNCIMNSGHGGVTLGSEMSGGIQHVYAQDIEFRNTHWATDPLNTAIRMKTNMNRGGFLRHFYVRNVTIPNGVNLKPQYYNPLPGSPIPKNAVGSSAGAVVTIDCDYAPTADNVRIRPPVVEHMHISGVKVGNVKTKDGAFSCFQALLLLGPVAYDYNGPQGAQILPIRDVTITDCDFGTPVNSAQPFYLYNVRSVTLTNVTVGGKVHNTTLSS</sequence>
<name>A0A7L9U3L3_9BURK</name>
<gene>
    <name evidence="5" type="ORF">LPB04_16830</name>
</gene>
<dbReference type="PANTHER" id="PTHR31339:SF9">
    <property type="entry name" value="PLASMIN AND FIBRONECTIN-BINDING PROTEIN A"/>
    <property type="match status" value="1"/>
</dbReference>
<dbReference type="Proteomes" id="UP000593875">
    <property type="component" value="Chromosome"/>
</dbReference>
<evidence type="ECO:0000256" key="2">
    <source>
        <dbReference type="ARBA" id="ARBA00022801"/>
    </source>
</evidence>
<dbReference type="InterPro" id="IPR011050">
    <property type="entry name" value="Pectin_lyase_fold/virulence"/>
</dbReference>
<evidence type="ECO:0000256" key="3">
    <source>
        <dbReference type="ARBA" id="ARBA00023295"/>
    </source>
</evidence>
<organism evidence="5 6">
    <name type="scientific">Massilia litorea</name>
    <dbReference type="NCBI Taxonomy" id="2769491"/>
    <lineage>
        <taxon>Bacteria</taxon>
        <taxon>Pseudomonadati</taxon>
        <taxon>Pseudomonadota</taxon>
        <taxon>Betaproteobacteria</taxon>
        <taxon>Burkholderiales</taxon>
        <taxon>Oxalobacteraceae</taxon>
        <taxon>Telluria group</taxon>
        <taxon>Massilia</taxon>
    </lineage>
</organism>
<dbReference type="InterPro" id="IPR000743">
    <property type="entry name" value="Glyco_hydro_28"/>
</dbReference>
<dbReference type="Gene3D" id="2.160.20.10">
    <property type="entry name" value="Single-stranded right-handed beta-helix, Pectin lyase-like"/>
    <property type="match status" value="1"/>
</dbReference>
<reference evidence="5 6" key="1">
    <citation type="submission" date="2020-10" db="EMBL/GenBank/DDBJ databases">
        <title>Genome sequencing of Massilia sp. LPB0304.</title>
        <authorList>
            <person name="Kim J."/>
        </authorList>
    </citation>
    <scope>NUCLEOTIDE SEQUENCE [LARGE SCALE GENOMIC DNA]</scope>
    <source>
        <strain evidence="5 6">LPB0304</strain>
    </source>
</reference>
<dbReference type="GO" id="GO:0005975">
    <property type="term" value="P:carbohydrate metabolic process"/>
    <property type="evidence" value="ECO:0007669"/>
    <property type="project" value="InterPro"/>
</dbReference>
<dbReference type="InterPro" id="IPR006311">
    <property type="entry name" value="TAT_signal"/>
</dbReference>
<dbReference type="EMBL" id="CP062941">
    <property type="protein sequence ID" value="QOL48616.1"/>
    <property type="molecule type" value="Genomic_DNA"/>
</dbReference>
<dbReference type="AlphaFoldDB" id="A0A7L9U3L3"/>
<comment type="similarity">
    <text evidence="1 4">Belongs to the glycosyl hydrolase 28 family.</text>
</comment>
<dbReference type="RefSeq" id="WP_193685659.1">
    <property type="nucleotide sequence ID" value="NZ_CP062941.1"/>
</dbReference>
<dbReference type="PROSITE" id="PS51318">
    <property type="entry name" value="TAT"/>
    <property type="match status" value="1"/>
</dbReference>